<dbReference type="EMBL" id="BMLM01000002">
    <property type="protein sequence ID" value="GGN89481.1"/>
    <property type="molecule type" value="Genomic_DNA"/>
</dbReference>
<evidence type="ECO:0000256" key="1">
    <source>
        <dbReference type="ARBA" id="ARBA00006484"/>
    </source>
</evidence>
<dbReference type="Gene3D" id="3.40.50.720">
    <property type="entry name" value="NAD(P)-binding Rossmann-like Domain"/>
    <property type="match status" value="1"/>
</dbReference>
<dbReference type="InterPro" id="IPR002347">
    <property type="entry name" value="SDR_fam"/>
</dbReference>
<proteinExistence type="inferred from homology"/>
<sequence length="240" mass="23817">MTRPVTVVTGGGRGIGAATCLRLAADGHDLVVGYRADRAAAEAVVAQATALGARAVAQQVDVVDEASVDALLDAAAPLGTLTGVVANAGAARAVGRLADAAFDDLRADLDVNLLGVVTTCRAAVRRLGRGGAIVAVSSVAARLGSPGTYVHYAAAKAGVEALVVGLAREVAADGIRVNAVAPGTIWTGFHQDPERPAKVAATVPMGRAGQPEEVAAAIAWLLGPDASYATGSVLEVTGGL</sequence>
<dbReference type="InterPro" id="IPR036291">
    <property type="entry name" value="NAD(P)-bd_dom_sf"/>
</dbReference>
<dbReference type="Proteomes" id="UP000626982">
    <property type="component" value="Unassembled WGS sequence"/>
</dbReference>
<gene>
    <name evidence="2" type="ORF">GCM10010968_26200</name>
</gene>
<comment type="similarity">
    <text evidence="1">Belongs to the short-chain dehydrogenases/reductases (SDR) family.</text>
</comment>
<evidence type="ECO:0000313" key="2">
    <source>
        <dbReference type="EMBL" id="GGN89481.1"/>
    </source>
</evidence>
<dbReference type="RefSeq" id="WP_188718738.1">
    <property type="nucleotide sequence ID" value="NZ_BAABBD010000004.1"/>
</dbReference>
<dbReference type="PANTHER" id="PTHR42760">
    <property type="entry name" value="SHORT-CHAIN DEHYDROGENASES/REDUCTASES FAMILY MEMBER"/>
    <property type="match status" value="1"/>
</dbReference>
<dbReference type="CDD" id="cd05233">
    <property type="entry name" value="SDR_c"/>
    <property type="match status" value="1"/>
</dbReference>
<comment type="caution">
    <text evidence="2">The sequence shown here is derived from an EMBL/GenBank/DDBJ whole genome shotgun (WGS) entry which is preliminary data.</text>
</comment>
<keyword evidence="3" id="KW-1185">Reference proteome</keyword>
<dbReference type="SUPFAM" id="SSF51735">
    <property type="entry name" value="NAD(P)-binding Rossmann-fold domains"/>
    <property type="match status" value="1"/>
</dbReference>
<name>A0ABQ2KQA5_9MICO</name>
<dbReference type="PANTHER" id="PTHR42760:SF40">
    <property type="entry name" value="3-OXOACYL-[ACYL-CARRIER-PROTEIN] REDUCTASE, CHLOROPLASTIC"/>
    <property type="match status" value="1"/>
</dbReference>
<dbReference type="PROSITE" id="PS00061">
    <property type="entry name" value="ADH_SHORT"/>
    <property type="match status" value="1"/>
</dbReference>
<accession>A0ABQ2KQA5</accession>
<dbReference type="PRINTS" id="PR00080">
    <property type="entry name" value="SDRFAMILY"/>
</dbReference>
<dbReference type="PRINTS" id="PR00081">
    <property type="entry name" value="GDHRDH"/>
</dbReference>
<protein>
    <submittedName>
        <fullName evidence="2">Oxidoreductase</fullName>
    </submittedName>
</protein>
<dbReference type="InterPro" id="IPR020904">
    <property type="entry name" value="Sc_DH/Rdtase_CS"/>
</dbReference>
<dbReference type="Pfam" id="PF13561">
    <property type="entry name" value="adh_short_C2"/>
    <property type="match status" value="1"/>
</dbReference>
<evidence type="ECO:0000313" key="3">
    <source>
        <dbReference type="Proteomes" id="UP000626982"/>
    </source>
</evidence>
<organism evidence="2 3">
    <name type="scientific">Agrococcus terreus</name>
    <dbReference type="NCBI Taxonomy" id="574649"/>
    <lineage>
        <taxon>Bacteria</taxon>
        <taxon>Bacillati</taxon>
        <taxon>Actinomycetota</taxon>
        <taxon>Actinomycetes</taxon>
        <taxon>Micrococcales</taxon>
        <taxon>Microbacteriaceae</taxon>
        <taxon>Agrococcus</taxon>
    </lineage>
</organism>
<reference evidence="3" key="1">
    <citation type="journal article" date="2019" name="Int. J. Syst. Evol. Microbiol.">
        <title>The Global Catalogue of Microorganisms (GCM) 10K type strain sequencing project: providing services to taxonomists for standard genome sequencing and annotation.</title>
        <authorList>
            <consortium name="The Broad Institute Genomics Platform"/>
            <consortium name="The Broad Institute Genome Sequencing Center for Infectious Disease"/>
            <person name="Wu L."/>
            <person name="Ma J."/>
        </authorList>
    </citation>
    <scope>NUCLEOTIDE SEQUENCE [LARGE SCALE GENOMIC DNA]</scope>
    <source>
        <strain evidence="3">CGMCC 1.6960</strain>
    </source>
</reference>